<proteinExistence type="predicted"/>
<feature type="transmembrane region" description="Helical" evidence="1">
    <location>
        <begin position="67"/>
        <end position="89"/>
    </location>
</feature>
<organism evidence="2 3">
    <name type="scientific">Kibdelosporangium banguiense</name>
    <dbReference type="NCBI Taxonomy" id="1365924"/>
    <lineage>
        <taxon>Bacteria</taxon>
        <taxon>Bacillati</taxon>
        <taxon>Actinomycetota</taxon>
        <taxon>Actinomycetes</taxon>
        <taxon>Pseudonocardiales</taxon>
        <taxon>Pseudonocardiaceae</taxon>
        <taxon>Kibdelosporangium</taxon>
    </lineage>
</organism>
<keyword evidence="3" id="KW-1185">Reference proteome</keyword>
<keyword evidence="1" id="KW-0472">Membrane</keyword>
<protein>
    <submittedName>
        <fullName evidence="2">Uncharacterized protein</fullName>
    </submittedName>
</protein>
<accession>A0ABS4T7U9</accession>
<dbReference type="EMBL" id="JAGINW010000001">
    <property type="protein sequence ID" value="MBP2320482.1"/>
    <property type="molecule type" value="Genomic_DNA"/>
</dbReference>
<keyword evidence="1" id="KW-0812">Transmembrane</keyword>
<reference evidence="2 3" key="1">
    <citation type="submission" date="2021-03" db="EMBL/GenBank/DDBJ databases">
        <title>Sequencing the genomes of 1000 actinobacteria strains.</title>
        <authorList>
            <person name="Klenk H.-P."/>
        </authorList>
    </citation>
    <scope>NUCLEOTIDE SEQUENCE [LARGE SCALE GENOMIC DNA]</scope>
    <source>
        <strain evidence="2 3">DSM 46670</strain>
    </source>
</reference>
<gene>
    <name evidence="2" type="ORF">JOF56_000867</name>
</gene>
<dbReference type="Proteomes" id="UP001519332">
    <property type="component" value="Unassembled WGS sequence"/>
</dbReference>
<dbReference type="InterPro" id="IPR057369">
    <property type="entry name" value="VG15"/>
</dbReference>
<evidence type="ECO:0000256" key="1">
    <source>
        <dbReference type="SAM" id="Phobius"/>
    </source>
</evidence>
<comment type="caution">
    <text evidence="2">The sequence shown here is derived from an EMBL/GenBank/DDBJ whole genome shotgun (WGS) entry which is preliminary data.</text>
</comment>
<name>A0ABS4T7U9_9PSEU</name>
<keyword evidence="1" id="KW-1133">Transmembrane helix</keyword>
<evidence type="ECO:0000313" key="3">
    <source>
        <dbReference type="Proteomes" id="UP001519332"/>
    </source>
</evidence>
<sequence length="324" mass="34874">MTAPGQAEAEFYLAHQQLVRQAANQTQAAWAELDPADPVGSWTEQVRPQTVAAVEQAQVETASLAPVYVAAVLLAAGLLAAPVAAVVVARAFAGYAANGLPLAALFDLAFGHYRRALAVGVPASEARTMGLSRLLKYATTEISDTSRLAVTAASVADPRIVGYERTVHLPACGRCILLAGRLYRYTTGFDRHPQCDCGMRPVTRTQWESHRDNNPRALFAAMTRAQQNKAFGADDAAAIRAGADISRVVNARRPGALYVAGGHEYTRDSTTVRGAGRQMGQLARPPGDRYRSTRTARPTAAQLVNTARDETELAELLRRFGYLR</sequence>
<dbReference type="Pfam" id="PF25310">
    <property type="entry name" value="VG15"/>
    <property type="match status" value="1"/>
</dbReference>
<dbReference type="RefSeq" id="WP_209634680.1">
    <property type="nucleotide sequence ID" value="NZ_JAGINW010000001.1"/>
</dbReference>
<evidence type="ECO:0000313" key="2">
    <source>
        <dbReference type="EMBL" id="MBP2320482.1"/>
    </source>
</evidence>